<organism evidence="2 3">
    <name type="scientific">Setaria italica</name>
    <name type="common">Foxtail millet</name>
    <name type="synonym">Panicum italicum</name>
    <dbReference type="NCBI Taxonomy" id="4555"/>
    <lineage>
        <taxon>Eukaryota</taxon>
        <taxon>Viridiplantae</taxon>
        <taxon>Streptophyta</taxon>
        <taxon>Embryophyta</taxon>
        <taxon>Tracheophyta</taxon>
        <taxon>Spermatophyta</taxon>
        <taxon>Magnoliopsida</taxon>
        <taxon>Liliopsida</taxon>
        <taxon>Poales</taxon>
        <taxon>Poaceae</taxon>
        <taxon>PACMAD clade</taxon>
        <taxon>Panicoideae</taxon>
        <taxon>Panicodae</taxon>
        <taxon>Paniceae</taxon>
        <taxon>Cenchrinae</taxon>
        <taxon>Setaria</taxon>
    </lineage>
</organism>
<dbReference type="EMBL" id="AGNK02001318">
    <property type="status" value="NOT_ANNOTATED_CDS"/>
    <property type="molecule type" value="Genomic_DNA"/>
</dbReference>
<evidence type="ECO:0000256" key="1">
    <source>
        <dbReference type="SAM" id="MobiDB-lite"/>
    </source>
</evidence>
<dbReference type="Gramene" id="KQL26449">
    <property type="protein sequence ID" value="KQL26449"/>
    <property type="gene ID" value="SETIT_033704mg"/>
</dbReference>
<name>K4A4A0_SETIT</name>
<keyword evidence="3" id="KW-1185">Reference proteome</keyword>
<proteinExistence type="predicted"/>
<dbReference type="EnsemblPlants" id="KQL26449">
    <property type="protein sequence ID" value="KQL26449"/>
    <property type="gene ID" value="SETIT_033704mg"/>
</dbReference>
<reference evidence="3" key="1">
    <citation type="journal article" date="2012" name="Nat. Biotechnol.">
        <title>Reference genome sequence of the model plant Setaria.</title>
        <authorList>
            <person name="Bennetzen J.L."/>
            <person name="Schmutz J."/>
            <person name="Wang H."/>
            <person name="Percifield R."/>
            <person name="Hawkins J."/>
            <person name="Pontaroli A.C."/>
            <person name="Estep M."/>
            <person name="Feng L."/>
            <person name="Vaughn J.N."/>
            <person name="Grimwood J."/>
            <person name="Jenkins J."/>
            <person name="Barry K."/>
            <person name="Lindquist E."/>
            <person name="Hellsten U."/>
            <person name="Deshpande S."/>
            <person name="Wang X."/>
            <person name="Wu X."/>
            <person name="Mitros T."/>
            <person name="Triplett J."/>
            <person name="Yang X."/>
            <person name="Ye C.Y."/>
            <person name="Mauro-Herrera M."/>
            <person name="Wang L."/>
            <person name="Li P."/>
            <person name="Sharma M."/>
            <person name="Sharma R."/>
            <person name="Ronald P.C."/>
            <person name="Panaud O."/>
            <person name="Kellogg E.A."/>
            <person name="Brutnell T.P."/>
            <person name="Doust A.N."/>
            <person name="Tuskan G.A."/>
            <person name="Rokhsar D."/>
            <person name="Devos K.M."/>
        </authorList>
    </citation>
    <scope>NUCLEOTIDE SEQUENCE [LARGE SCALE GENOMIC DNA]</scope>
    <source>
        <strain evidence="3">cv. Yugu1</strain>
    </source>
</reference>
<evidence type="ECO:0000313" key="2">
    <source>
        <dbReference type="EnsemblPlants" id="KQL26449"/>
    </source>
</evidence>
<dbReference type="HOGENOM" id="CLU_2908362_0_0_1"/>
<feature type="region of interest" description="Disordered" evidence="1">
    <location>
        <begin position="37"/>
        <end position="62"/>
    </location>
</feature>
<dbReference type="InParanoid" id="K4A4A0"/>
<reference evidence="2" key="2">
    <citation type="submission" date="2018-08" db="UniProtKB">
        <authorList>
            <consortium name="EnsemblPlants"/>
        </authorList>
    </citation>
    <scope>IDENTIFICATION</scope>
    <source>
        <strain evidence="2">Yugu1</strain>
    </source>
</reference>
<sequence length="62" mass="7290">MPRYTSASPPLTQIRCKTMPGAPWAARWPRRLVRQPPSSLWQRRDMGGEPSSYDAFEDWTRR</sequence>
<dbReference type="Proteomes" id="UP000004995">
    <property type="component" value="Unassembled WGS sequence"/>
</dbReference>
<protein>
    <submittedName>
        <fullName evidence="2">Uncharacterized protein</fullName>
    </submittedName>
</protein>
<accession>K4A4A0</accession>
<evidence type="ECO:0000313" key="3">
    <source>
        <dbReference type="Proteomes" id="UP000004995"/>
    </source>
</evidence>
<dbReference type="AlphaFoldDB" id="K4A4A0"/>